<keyword evidence="2" id="KW-1185">Reference proteome</keyword>
<organism evidence="1 2">
    <name type="scientific">Suillus subaureus</name>
    <dbReference type="NCBI Taxonomy" id="48587"/>
    <lineage>
        <taxon>Eukaryota</taxon>
        <taxon>Fungi</taxon>
        <taxon>Dikarya</taxon>
        <taxon>Basidiomycota</taxon>
        <taxon>Agaricomycotina</taxon>
        <taxon>Agaricomycetes</taxon>
        <taxon>Agaricomycetidae</taxon>
        <taxon>Boletales</taxon>
        <taxon>Suillineae</taxon>
        <taxon>Suillaceae</taxon>
        <taxon>Suillus</taxon>
    </lineage>
</organism>
<dbReference type="RefSeq" id="XP_041187923.1">
    <property type="nucleotide sequence ID" value="XM_041329462.1"/>
</dbReference>
<sequence>KDRKEPTHCTKCQSFNHIAKNCKAEHDICGTCSDQHHTSACNSFCMTQCVNCRSQQHMSWSHSCLEFSRCCREINEKYLENCMPYFPT</sequence>
<accession>A0A9P7DZQ3</accession>
<dbReference type="AlphaFoldDB" id="A0A9P7DZQ3"/>
<proteinExistence type="predicted"/>
<evidence type="ECO:0000313" key="2">
    <source>
        <dbReference type="Proteomes" id="UP000807769"/>
    </source>
</evidence>
<evidence type="ECO:0008006" key="3">
    <source>
        <dbReference type="Google" id="ProtNLM"/>
    </source>
</evidence>
<reference evidence="1" key="1">
    <citation type="journal article" date="2020" name="New Phytol.">
        <title>Comparative genomics reveals dynamic genome evolution in host specialist ectomycorrhizal fungi.</title>
        <authorList>
            <person name="Lofgren L.A."/>
            <person name="Nguyen N.H."/>
            <person name="Vilgalys R."/>
            <person name="Ruytinx J."/>
            <person name="Liao H.L."/>
            <person name="Branco S."/>
            <person name="Kuo A."/>
            <person name="LaButti K."/>
            <person name="Lipzen A."/>
            <person name="Andreopoulos W."/>
            <person name="Pangilinan J."/>
            <person name="Riley R."/>
            <person name="Hundley H."/>
            <person name="Na H."/>
            <person name="Barry K."/>
            <person name="Grigoriev I.V."/>
            <person name="Stajich J.E."/>
            <person name="Kennedy P.G."/>
        </authorList>
    </citation>
    <scope>NUCLEOTIDE SEQUENCE</scope>
    <source>
        <strain evidence="1">MN1</strain>
    </source>
</reference>
<evidence type="ECO:0000313" key="1">
    <source>
        <dbReference type="EMBL" id="KAG1807254.1"/>
    </source>
</evidence>
<feature type="non-terminal residue" evidence="1">
    <location>
        <position position="88"/>
    </location>
</feature>
<dbReference type="Proteomes" id="UP000807769">
    <property type="component" value="Unassembled WGS sequence"/>
</dbReference>
<dbReference type="EMBL" id="JABBWG010000044">
    <property type="protein sequence ID" value="KAG1807254.1"/>
    <property type="molecule type" value="Genomic_DNA"/>
</dbReference>
<dbReference type="GeneID" id="64623479"/>
<name>A0A9P7DZQ3_9AGAM</name>
<gene>
    <name evidence="1" type="ORF">BJ212DRAFT_1226753</name>
</gene>
<dbReference type="OrthoDB" id="4230923at2759"/>
<protein>
    <recommendedName>
        <fullName evidence="3">CCHC-type domain-containing protein</fullName>
    </recommendedName>
</protein>
<feature type="non-terminal residue" evidence="1">
    <location>
        <position position="1"/>
    </location>
</feature>
<comment type="caution">
    <text evidence="1">The sequence shown here is derived from an EMBL/GenBank/DDBJ whole genome shotgun (WGS) entry which is preliminary data.</text>
</comment>